<dbReference type="SMART" id="SM00278">
    <property type="entry name" value="HhH1"/>
    <property type="match status" value="2"/>
</dbReference>
<dbReference type="GO" id="GO:0015628">
    <property type="term" value="P:protein secretion by the type II secretion system"/>
    <property type="evidence" value="ECO:0007669"/>
    <property type="project" value="TreeGrafter"/>
</dbReference>
<sequence length="283" mass="28047">MGTELSVERLRRLGGGRLGTGDAPDTEAGTDPEQDTASESALSRWLPDTASGDGRGWLAAARADPGRAGALALAGVGVLAILVTVFALIRQQPPPVASANLPPVQMVSSAAPTPAADAPGGPVVVSVVGLVHKPGLVTLQPGARIADALEAAGGPLDGADLIGLNMARRVGDGEQIVVGIEAPPGQPATMGSSVAGDAPASPSGGGPQAGTTRAKPGAPSGPVDLNTATVEDLDTLPGVGPVTAAAIVTWRDAHGRFDSVDQLGDVDGIGPARLEKLRELVRA</sequence>
<dbReference type="Proteomes" id="UP001141659">
    <property type="component" value="Unassembled WGS sequence"/>
</dbReference>
<keyword evidence="2" id="KW-0472">Membrane</keyword>
<feature type="transmembrane region" description="Helical" evidence="2">
    <location>
        <begin position="68"/>
        <end position="89"/>
    </location>
</feature>
<name>A0AAW5T904_9MYCO</name>
<protein>
    <submittedName>
        <fullName evidence="4">ComEA family DNA-binding protein</fullName>
    </submittedName>
</protein>
<dbReference type="AlphaFoldDB" id="A0AAW5T904"/>
<feature type="region of interest" description="Disordered" evidence="1">
    <location>
        <begin position="181"/>
        <end position="225"/>
    </location>
</feature>
<keyword evidence="2" id="KW-0812">Transmembrane</keyword>
<evidence type="ECO:0000259" key="3">
    <source>
        <dbReference type="SMART" id="SM00278"/>
    </source>
</evidence>
<dbReference type="InterPro" id="IPR019554">
    <property type="entry name" value="Soluble_ligand-bd"/>
</dbReference>
<feature type="compositionally biased region" description="Low complexity" evidence="1">
    <location>
        <begin position="191"/>
        <end position="202"/>
    </location>
</feature>
<dbReference type="InterPro" id="IPR003583">
    <property type="entry name" value="Hlx-hairpin-Hlx_DNA-bd_motif"/>
</dbReference>
<reference evidence="4" key="1">
    <citation type="submission" date="2020-07" db="EMBL/GenBank/DDBJ databases">
        <authorList>
            <person name="Pettersson B.M.F."/>
            <person name="Behra P.R.K."/>
            <person name="Ramesh M."/>
            <person name="Das S."/>
            <person name="Dasgupta S."/>
            <person name="Kirsebom L.A."/>
        </authorList>
    </citation>
    <scope>NUCLEOTIDE SEQUENCE</scope>
    <source>
        <strain evidence="4">DSM 44242</strain>
    </source>
</reference>
<evidence type="ECO:0000313" key="4">
    <source>
        <dbReference type="EMBL" id="MCV7391269.1"/>
    </source>
</evidence>
<dbReference type="Gene3D" id="3.10.560.10">
    <property type="entry name" value="Outer membrane lipoprotein wza domain like"/>
    <property type="match status" value="1"/>
</dbReference>
<dbReference type="Pfam" id="PF12836">
    <property type="entry name" value="HHH_3"/>
    <property type="match status" value="1"/>
</dbReference>
<evidence type="ECO:0000313" key="5">
    <source>
        <dbReference type="Proteomes" id="UP001141659"/>
    </source>
</evidence>
<dbReference type="PANTHER" id="PTHR21180:SF32">
    <property type="entry name" value="ENDONUCLEASE_EXONUCLEASE_PHOSPHATASE FAMILY DOMAIN-CONTAINING PROTEIN 1"/>
    <property type="match status" value="1"/>
</dbReference>
<dbReference type="NCBIfam" id="TIGR00426">
    <property type="entry name" value="competence protein ComEA helix-hairpin-helix repeat region"/>
    <property type="match status" value="1"/>
</dbReference>
<keyword evidence="4" id="KW-0238">DNA-binding</keyword>
<reference evidence="4" key="2">
    <citation type="journal article" date="2022" name="BMC Genomics">
        <title>Comparative genome analysis of mycobacteria focusing on tRNA and non-coding RNA.</title>
        <authorList>
            <person name="Behra P.R.K."/>
            <person name="Pettersson B.M.F."/>
            <person name="Ramesh M."/>
            <person name="Das S."/>
            <person name="Dasgupta S."/>
            <person name="Kirsebom L.A."/>
        </authorList>
    </citation>
    <scope>NUCLEOTIDE SEQUENCE</scope>
    <source>
        <strain evidence="4">DSM 44242</strain>
    </source>
</reference>
<feature type="compositionally biased region" description="Basic and acidic residues" evidence="1">
    <location>
        <begin position="1"/>
        <end position="11"/>
    </location>
</feature>
<feature type="region of interest" description="Disordered" evidence="1">
    <location>
        <begin position="1"/>
        <end position="48"/>
    </location>
</feature>
<dbReference type="InterPro" id="IPR010994">
    <property type="entry name" value="RuvA_2-like"/>
</dbReference>
<accession>A0AAW5T904</accession>
<organism evidence="4 5">
    <name type="scientific">Mycolicibacterium porcinum</name>
    <dbReference type="NCBI Taxonomy" id="39693"/>
    <lineage>
        <taxon>Bacteria</taxon>
        <taxon>Bacillati</taxon>
        <taxon>Actinomycetota</taxon>
        <taxon>Actinomycetes</taxon>
        <taxon>Mycobacteriales</taxon>
        <taxon>Mycobacteriaceae</taxon>
        <taxon>Mycolicibacterium</taxon>
    </lineage>
</organism>
<dbReference type="EMBL" id="JACKVC010000021">
    <property type="protein sequence ID" value="MCV7391269.1"/>
    <property type="molecule type" value="Genomic_DNA"/>
</dbReference>
<comment type="caution">
    <text evidence="4">The sequence shown here is derived from an EMBL/GenBank/DDBJ whole genome shotgun (WGS) entry which is preliminary data.</text>
</comment>
<dbReference type="GO" id="GO:0006281">
    <property type="term" value="P:DNA repair"/>
    <property type="evidence" value="ECO:0007669"/>
    <property type="project" value="InterPro"/>
</dbReference>
<dbReference type="Pfam" id="PF10531">
    <property type="entry name" value="SLBB"/>
    <property type="match status" value="1"/>
</dbReference>
<feature type="compositionally biased region" description="Acidic residues" evidence="1">
    <location>
        <begin position="24"/>
        <end position="36"/>
    </location>
</feature>
<gene>
    <name evidence="4" type="ORF">H5P34_24715</name>
</gene>
<dbReference type="PANTHER" id="PTHR21180">
    <property type="entry name" value="ENDONUCLEASE/EXONUCLEASE/PHOSPHATASE FAMILY DOMAIN-CONTAINING PROTEIN 1"/>
    <property type="match status" value="1"/>
</dbReference>
<dbReference type="InterPro" id="IPR004509">
    <property type="entry name" value="Competence_ComEA_HhH"/>
</dbReference>
<dbReference type="Gene3D" id="1.10.150.320">
    <property type="entry name" value="Photosystem II 12 kDa extrinsic protein"/>
    <property type="match status" value="1"/>
</dbReference>
<evidence type="ECO:0000256" key="1">
    <source>
        <dbReference type="SAM" id="MobiDB-lite"/>
    </source>
</evidence>
<feature type="domain" description="Helix-hairpin-helix DNA-binding motif class 1" evidence="3">
    <location>
        <begin position="261"/>
        <end position="280"/>
    </location>
</feature>
<dbReference type="GO" id="GO:0003677">
    <property type="term" value="F:DNA binding"/>
    <property type="evidence" value="ECO:0007669"/>
    <property type="project" value="UniProtKB-KW"/>
</dbReference>
<keyword evidence="2" id="KW-1133">Transmembrane helix</keyword>
<feature type="domain" description="Helix-hairpin-helix DNA-binding motif class 1" evidence="3">
    <location>
        <begin position="231"/>
        <end position="250"/>
    </location>
</feature>
<dbReference type="SUPFAM" id="SSF47781">
    <property type="entry name" value="RuvA domain 2-like"/>
    <property type="match status" value="1"/>
</dbReference>
<dbReference type="GO" id="GO:0015627">
    <property type="term" value="C:type II protein secretion system complex"/>
    <property type="evidence" value="ECO:0007669"/>
    <property type="project" value="TreeGrafter"/>
</dbReference>
<dbReference type="InterPro" id="IPR051675">
    <property type="entry name" value="Endo/Exo/Phosphatase_dom_1"/>
</dbReference>
<proteinExistence type="predicted"/>
<dbReference type="RefSeq" id="WP_036449126.1">
    <property type="nucleotide sequence ID" value="NZ_JACKVC010000021.1"/>
</dbReference>
<evidence type="ECO:0000256" key="2">
    <source>
        <dbReference type="SAM" id="Phobius"/>
    </source>
</evidence>